<reference evidence="1 2" key="1">
    <citation type="journal article" date="2018" name="Evol. Lett.">
        <title>Horizontal gene cluster transfer increased hallucinogenic mushroom diversity.</title>
        <authorList>
            <person name="Reynolds H.T."/>
            <person name="Vijayakumar V."/>
            <person name="Gluck-Thaler E."/>
            <person name="Korotkin H.B."/>
            <person name="Matheny P.B."/>
            <person name="Slot J.C."/>
        </authorList>
    </citation>
    <scope>NUCLEOTIDE SEQUENCE [LARGE SCALE GENOMIC DNA]</scope>
    <source>
        <strain evidence="1 2">SRW20</strain>
    </source>
</reference>
<dbReference type="Proteomes" id="UP000284706">
    <property type="component" value="Unassembled WGS sequence"/>
</dbReference>
<dbReference type="InParanoid" id="A0A409Y5L6"/>
<organism evidence="1 2">
    <name type="scientific">Gymnopilus dilepis</name>
    <dbReference type="NCBI Taxonomy" id="231916"/>
    <lineage>
        <taxon>Eukaryota</taxon>
        <taxon>Fungi</taxon>
        <taxon>Dikarya</taxon>
        <taxon>Basidiomycota</taxon>
        <taxon>Agaricomycotina</taxon>
        <taxon>Agaricomycetes</taxon>
        <taxon>Agaricomycetidae</taxon>
        <taxon>Agaricales</taxon>
        <taxon>Agaricineae</taxon>
        <taxon>Hymenogastraceae</taxon>
        <taxon>Gymnopilus</taxon>
    </lineage>
</organism>
<sequence length="104" mass="12192">MAQRRVIEANDPEVEKLIDEACRRLHDMEKPAYRAVIRDILEETGKPIPYGTTRRRFLGQSKTYKQAHILQQLLTPAAERVLSQWIHFYSAIANPLSKRSIRYK</sequence>
<evidence type="ECO:0000313" key="2">
    <source>
        <dbReference type="Proteomes" id="UP000284706"/>
    </source>
</evidence>
<protein>
    <submittedName>
        <fullName evidence="1">Uncharacterized protein</fullName>
    </submittedName>
</protein>
<keyword evidence="2" id="KW-1185">Reference proteome</keyword>
<comment type="caution">
    <text evidence="1">The sequence shown here is derived from an EMBL/GenBank/DDBJ whole genome shotgun (WGS) entry which is preliminary data.</text>
</comment>
<name>A0A409Y5L6_9AGAR</name>
<accession>A0A409Y5L6</accession>
<proteinExistence type="predicted"/>
<dbReference type="AlphaFoldDB" id="A0A409Y5L6"/>
<gene>
    <name evidence="1" type="ORF">CVT26_003449</name>
</gene>
<evidence type="ECO:0000313" key="1">
    <source>
        <dbReference type="EMBL" id="PPQ98258.1"/>
    </source>
</evidence>
<dbReference type="EMBL" id="NHYE01001134">
    <property type="protein sequence ID" value="PPQ98258.1"/>
    <property type="molecule type" value="Genomic_DNA"/>
</dbReference>
<feature type="non-terminal residue" evidence="1">
    <location>
        <position position="104"/>
    </location>
</feature>
<dbReference type="OrthoDB" id="3197907at2759"/>